<evidence type="ECO:0000256" key="9">
    <source>
        <dbReference type="PROSITE-ProRule" id="PRU00282"/>
    </source>
</evidence>
<dbReference type="PANTHER" id="PTHR45939">
    <property type="entry name" value="PEROXISOMAL MEMBRANE PROTEIN PMP34-RELATED"/>
    <property type="match status" value="1"/>
</dbReference>
<dbReference type="GO" id="GO:0015230">
    <property type="term" value="F:FAD transmembrane transporter activity"/>
    <property type="evidence" value="ECO:0007669"/>
    <property type="project" value="TreeGrafter"/>
</dbReference>
<gene>
    <name evidence="12" type="ORF">C9374_003037</name>
</gene>
<keyword evidence="3 10" id="KW-0813">Transport</keyword>
<dbReference type="GO" id="GO:0005778">
    <property type="term" value="C:peroxisomal membrane"/>
    <property type="evidence" value="ECO:0007669"/>
    <property type="project" value="UniProtKB-SubCell"/>
</dbReference>
<evidence type="ECO:0000256" key="2">
    <source>
        <dbReference type="ARBA" id="ARBA00006375"/>
    </source>
</evidence>
<organism evidence="12 13">
    <name type="scientific">Naegleria lovaniensis</name>
    <name type="common">Amoeba</name>
    <dbReference type="NCBI Taxonomy" id="51637"/>
    <lineage>
        <taxon>Eukaryota</taxon>
        <taxon>Discoba</taxon>
        <taxon>Heterolobosea</taxon>
        <taxon>Tetramitia</taxon>
        <taxon>Eutetramitia</taxon>
        <taxon>Vahlkampfiidae</taxon>
        <taxon>Naegleria</taxon>
    </lineage>
</organism>
<dbReference type="GO" id="GO:0015228">
    <property type="term" value="F:coenzyme A transmembrane transporter activity"/>
    <property type="evidence" value="ECO:0007669"/>
    <property type="project" value="TreeGrafter"/>
</dbReference>
<dbReference type="InterPro" id="IPR018108">
    <property type="entry name" value="MCP_transmembrane"/>
</dbReference>
<dbReference type="PROSITE" id="PS50920">
    <property type="entry name" value="SOLCAR"/>
    <property type="match status" value="2"/>
</dbReference>
<dbReference type="AlphaFoldDB" id="A0AA88GTS9"/>
<dbReference type="EMBL" id="PYSW02000017">
    <property type="protein sequence ID" value="KAG2385888.1"/>
    <property type="molecule type" value="Genomic_DNA"/>
</dbReference>
<dbReference type="RefSeq" id="XP_044549881.1">
    <property type="nucleotide sequence ID" value="XM_044692521.1"/>
</dbReference>
<dbReference type="GeneID" id="68095492"/>
<evidence type="ECO:0000313" key="13">
    <source>
        <dbReference type="Proteomes" id="UP000816034"/>
    </source>
</evidence>
<keyword evidence="5" id="KW-0677">Repeat</keyword>
<evidence type="ECO:0000256" key="5">
    <source>
        <dbReference type="ARBA" id="ARBA00022737"/>
    </source>
</evidence>
<dbReference type="Proteomes" id="UP000816034">
    <property type="component" value="Unassembled WGS sequence"/>
</dbReference>
<evidence type="ECO:0000313" key="12">
    <source>
        <dbReference type="EMBL" id="KAG2385888.1"/>
    </source>
</evidence>
<feature type="transmembrane region" description="Helical" evidence="11">
    <location>
        <begin position="67"/>
        <end position="85"/>
    </location>
</feature>
<accession>A0AA88GTS9</accession>
<dbReference type="GO" id="GO:0044610">
    <property type="term" value="F:FMN transmembrane transporter activity"/>
    <property type="evidence" value="ECO:0007669"/>
    <property type="project" value="TreeGrafter"/>
</dbReference>
<dbReference type="GO" id="GO:0015217">
    <property type="term" value="F:ADP transmembrane transporter activity"/>
    <property type="evidence" value="ECO:0007669"/>
    <property type="project" value="TreeGrafter"/>
</dbReference>
<evidence type="ECO:0000256" key="6">
    <source>
        <dbReference type="ARBA" id="ARBA00022989"/>
    </source>
</evidence>
<reference evidence="12 13" key="1">
    <citation type="journal article" date="2018" name="BMC Genomics">
        <title>The genome of Naegleria lovaniensis, the basis for a comparative approach to unravel pathogenicity factors of the human pathogenic amoeba N. fowleri.</title>
        <authorList>
            <person name="Liechti N."/>
            <person name="Schurch N."/>
            <person name="Bruggmann R."/>
            <person name="Wittwer M."/>
        </authorList>
    </citation>
    <scope>NUCLEOTIDE SEQUENCE [LARGE SCALE GENOMIC DNA]</scope>
    <source>
        <strain evidence="12 13">ATCC 30569</strain>
    </source>
</reference>
<name>A0AA88GTS9_NAELO</name>
<dbReference type="GO" id="GO:0080122">
    <property type="term" value="F:AMP transmembrane transporter activity"/>
    <property type="evidence" value="ECO:0007669"/>
    <property type="project" value="TreeGrafter"/>
</dbReference>
<keyword evidence="13" id="KW-1185">Reference proteome</keyword>
<feature type="repeat" description="Solcar" evidence="9">
    <location>
        <begin position="154"/>
        <end position="251"/>
    </location>
</feature>
<dbReference type="Pfam" id="PF00153">
    <property type="entry name" value="Mito_carr"/>
    <property type="match status" value="2"/>
</dbReference>
<dbReference type="GO" id="GO:0051724">
    <property type="term" value="F:NAD transmembrane transporter activity"/>
    <property type="evidence" value="ECO:0007669"/>
    <property type="project" value="TreeGrafter"/>
</dbReference>
<sequence length="264" mass="29871">MDQVFTYESFVHATAGSIGGQAAMSAFYPFETIRTQIQANEHLKSKTTLEVVKILVEEDGVGSLYKGIRPVLISLLASNFIYFYTNNMFKVIYKKRTGKGIGVLPNLLIAFAAGVVNVVTTCPFIILVTNPMINYTVFDQTKKYFLRWMKQKNLTPTQSFLLGLLAKFVATILTYPLQVAQTKLRTSKKTMTEEETKKTGIKKYENTLDCLIKMFQEEGIYGWYRGVGNKLVQTLLMSAFHLTIYDKIVTEVEKVMGGKVKSHH</sequence>
<feature type="transmembrane region" description="Helical" evidence="11">
    <location>
        <begin position="159"/>
        <end position="179"/>
    </location>
</feature>
<dbReference type="SUPFAM" id="SSF103506">
    <property type="entry name" value="Mitochondrial carrier"/>
    <property type="match status" value="1"/>
</dbReference>
<protein>
    <recommendedName>
        <fullName evidence="14">Mitochondrial carrier protein</fullName>
    </recommendedName>
</protein>
<dbReference type="PANTHER" id="PTHR45939:SF5">
    <property type="entry name" value="PEROXISOMAL MEMBRANE PROTEIN PMP34"/>
    <property type="match status" value="1"/>
</dbReference>
<comment type="similarity">
    <text evidence="2 10">Belongs to the mitochondrial carrier (TC 2.A.29) family.</text>
</comment>
<keyword evidence="6 11" id="KW-1133">Transmembrane helix</keyword>
<dbReference type="GO" id="GO:0005347">
    <property type="term" value="F:ATP transmembrane transporter activity"/>
    <property type="evidence" value="ECO:0007669"/>
    <property type="project" value="TreeGrafter"/>
</dbReference>
<keyword evidence="4 9" id="KW-0812">Transmembrane</keyword>
<evidence type="ECO:0000256" key="11">
    <source>
        <dbReference type="SAM" id="Phobius"/>
    </source>
</evidence>
<feature type="transmembrane region" description="Helical" evidence="11">
    <location>
        <begin position="106"/>
        <end position="128"/>
    </location>
</feature>
<evidence type="ECO:0000256" key="3">
    <source>
        <dbReference type="ARBA" id="ARBA00022448"/>
    </source>
</evidence>
<dbReference type="InterPro" id="IPR023395">
    <property type="entry name" value="MCP_dom_sf"/>
</dbReference>
<comment type="subcellular location">
    <subcellularLocation>
        <location evidence="1">Peroxisome membrane</location>
        <topology evidence="1">Multi-pass membrane protein</topology>
    </subcellularLocation>
</comment>
<evidence type="ECO:0000256" key="8">
    <source>
        <dbReference type="ARBA" id="ARBA00023140"/>
    </source>
</evidence>
<evidence type="ECO:0000256" key="1">
    <source>
        <dbReference type="ARBA" id="ARBA00004585"/>
    </source>
</evidence>
<dbReference type="InterPro" id="IPR052217">
    <property type="entry name" value="Mito/Peroxisomal_Carrier"/>
</dbReference>
<evidence type="ECO:0000256" key="10">
    <source>
        <dbReference type="RuleBase" id="RU000488"/>
    </source>
</evidence>
<feature type="repeat" description="Solcar" evidence="9">
    <location>
        <begin position="7"/>
        <end position="92"/>
    </location>
</feature>
<evidence type="ECO:0000256" key="7">
    <source>
        <dbReference type="ARBA" id="ARBA00023136"/>
    </source>
</evidence>
<evidence type="ECO:0000256" key="4">
    <source>
        <dbReference type="ARBA" id="ARBA00022692"/>
    </source>
</evidence>
<comment type="caution">
    <text evidence="12">The sequence shown here is derived from an EMBL/GenBank/DDBJ whole genome shotgun (WGS) entry which is preliminary data.</text>
</comment>
<dbReference type="Gene3D" id="1.50.40.10">
    <property type="entry name" value="Mitochondrial carrier domain"/>
    <property type="match status" value="2"/>
</dbReference>
<evidence type="ECO:0008006" key="14">
    <source>
        <dbReference type="Google" id="ProtNLM"/>
    </source>
</evidence>
<proteinExistence type="inferred from homology"/>
<keyword evidence="7 9" id="KW-0472">Membrane</keyword>
<keyword evidence="8" id="KW-0576">Peroxisome</keyword>